<dbReference type="AlphaFoldDB" id="A0AAU8DQD6"/>
<accession>A0AAU8DQD6</accession>
<reference evidence="2" key="1">
    <citation type="submission" date="2024-05" db="EMBL/GenBank/DDBJ databases">
        <authorList>
            <person name="Cai S.Y."/>
            <person name="Jin L.M."/>
            <person name="Li H.R."/>
        </authorList>
    </citation>
    <scope>NUCLEOTIDE SEQUENCE</scope>
    <source>
        <strain evidence="2">A5-74</strain>
    </source>
</reference>
<feature type="region of interest" description="Disordered" evidence="1">
    <location>
        <begin position="66"/>
        <end position="104"/>
    </location>
</feature>
<gene>
    <name evidence="2" type="ORF">ABLG96_01230</name>
</gene>
<dbReference type="InterPro" id="IPR011047">
    <property type="entry name" value="Quinoprotein_ADH-like_sf"/>
</dbReference>
<protein>
    <recommendedName>
        <fullName evidence="3">PQQ-binding-like beta-propeller repeat protein</fullName>
    </recommendedName>
</protein>
<dbReference type="RefSeq" id="WP_353649612.1">
    <property type="nucleotide sequence ID" value="NZ_CP159218.1"/>
</dbReference>
<name>A0AAU8DQD6_9ACTN</name>
<sequence>MDNCSDHRPDSCRFDTSVPWGRRLWGINMSRRTPLLALLLSASLGLIACTGSVDGAAAGVSASAAATSGTVDSSAPSSAPSGRPASSAASPPSSTPAKPAAPQKVWQRLWQKQDNPMLGQPVAVGKHVVVYTSTHEVPYLDIVDPTSGRSIWRTATGGWWNSGVRDFQPAVIGTKVAFTQTDQLTLSSTRVGVVDVTTRKVVYSSAVKGSLSRVWACGTTFCVGETVGDVDRMATVDPRTARITVAAGLGTGDQSSVDNSGLISIARKGAASQFALLRNGRVLWKKSQSSILGIKPPEDAAYSVSYLPAQRLLVGSLDDISKDGRISAASRTFAIDATDGQRKWVKPGYLQFCFDPFGLSVAARAALTCTFSKDTRYGSTQQKFTAGTVSVAALDLATGRPRSSIVVGRVAGLKTADLEKKVRAVSAGSALVTAGTGVVLDLANGVRRATRNDKALCHSVIESTVWPASTQGVGVKPLRETGDSVATCDKTGTRTTQTTALPSTVGATIGSNQLFTIGRTLVAGTMTTATVTTRTIRADAESPVPARLPVTAATAARWTARGFIAASQPVIAGDRALVYGTVKGTFSLIGVDVASGKLVWSKPASLAGVLGGLHRPAVVGSRALVMVPVPGYTLVRPAIVDTATGRELVRPAGELILKSSLERCGDLICTVLGVPDGGFVSVHFDLQSGSAEIEPTDEVHTSMTAVAPDVYLTKDGTTQTILGTSRGWNRFQVPASSIIPAGRVLSSVSIAPAVDDVYVRGLGLAIRSDGAYPLINRGRDIGLVGISATTGNRIWALRGSDRDCLDTTVSDAGAPIVCTWGAAAKSQYSNQGSTHTGLTVALQGIDLKTGWLSRWKVPLKQGAGVQTSGSFGMADETHAIVPGPKGPLSIDVNTGRAVRATSSTPRLCGKTVEAETGNIPTDSNPVRETYWPVGESWSWCDEDGNEVGANKAWPSWIGAHTTSMTIVLTDKGLQGFPRA</sequence>
<proteinExistence type="predicted"/>
<evidence type="ECO:0008006" key="3">
    <source>
        <dbReference type="Google" id="ProtNLM"/>
    </source>
</evidence>
<dbReference type="SUPFAM" id="SSF50998">
    <property type="entry name" value="Quinoprotein alcohol dehydrogenase-like"/>
    <property type="match status" value="1"/>
</dbReference>
<evidence type="ECO:0000256" key="1">
    <source>
        <dbReference type="SAM" id="MobiDB-lite"/>
    </source>
</evidence>
<organism evidence="2">
    <name type="scientific">Nakamurella sp. A5-74</name>
    <dbReference type="NCBI Taxonomy" id="3158264"/>
    <lineage>
        <taxon>Bacteria</taxon>
        <taxon>Bacillati</taxon>
        <taxon>Actinomycetota</taxon>
        <taxon>Actinomycetes</taxon>
        <taxon>Nakamurellales</taxon>
        <taxon>Nakamurellaceae</taxon>
        <taxon>Nakamurella</taxon>
    </lineage>
</organism>
<feature type="compositionally biased region" description="Low complexity" evidence="1">
    <location>
        <begin position="66"/>
        <end position="102"/>
    </location>
</feature>
<evidence type="ECO:0000313" key="2">
    <source>
        <dbReference type="EMBL" id="XCG63998.1"/>
    </source>
</evidence>
<dbReference type="EMBL" id="CP159218">
    <property type="protein sequence ID" value="XCG63998.1"/>
    <property type="molecule type" value="Genomic_DNA"/>
</dbReference>